<sequence length="86" mass="9808">MKKSNEFPSSSGHSDRCIHDDEPLAGVELDKIRVLADKESALDHHEIRELTKIILKIDPVKVDESLQAKFNSIMHKVRAQFAQQMI</sequence>
<proteinExistence type="predicted"/>
<evidence type="ECO:0000313" key="3">
    <source>
        <dbReference type="Proteomes" id="UP000295724"/>
    </source>
</evidence>
<feature type="region of interest" description="Disordered" evidence="1">
    <location>
        <begin position="1"/>
        <end position="20"/>
    </location>
</feature>
<protein>
    <submittedName>
        <fullName evidence="2">Uncharacterized protein</fullName>
    </submittedName>
</protein>
<keyword evidence="3" id="KW-1185">Reference proteome</keyword>
<comment type="caution">
    <text evidence="2">The sequence shown here is derived from an EMBL/GenBank/DDBJ whole genome shotgun (WGS) entry which is preliminary data.</text>
</comment>
<accession>A0A4V3DI19</accession>
<name>A0A4V3DI19_9GAMM</name>
<gene>
    <name evidence="2" type="ORF">C8D91_1413</name>
</gene>
<evidence type="ECO:0000256" key="1">
    <source>
        <dbReference type="SAM" id="MobiDB-lite"/>
    </source>
</evidence>
<feature type="compositionally biased region" description="Polar residues" evidence="1">
    <location>
        <begin position="1"/>
        <end position="12"/>
    </location>
</feature>
<evidence type="ECO:0000313" key="2">
    <source>
        <dbReference type="EMBL" id="TDR20441.1"/>
    </source>
</evidence>
<dbReference type="Proteomes" id="UP000295724">
    <property type="component" value="Unassembled WGS sequence"/>
</dbReference>
<dbReference type="AlphaFoldDB" id="A0A4V3DI19"/>
<reference evidence="2 3" key="1">
    <citation type="submission" date="2019-03" db="EMBL/GenBank/DDBJ databases">
        <title>Genomic Encyclopedia of Type Strains, Phase IV (KMG-IV): sequencing the most valuable type-strain genomes for metagenomic binning, comparative biology and taxonomic classification.</title>
        <authorList>
            <person name="Goeker M."/>
        </authorList>
    </citation>
    <scope>NUCLEOTIDE SEQUENCE [LARGE SCALE GENOMIC DNA]</scope>
    <source>
        <strain evidence="2 3">DSM 25488</strain>
    </source>
</reference>
<dbReference type="EMBL" id="SNZB01000003">
    <property type="protein sequence ID" value="TDR20441.1"/>
    <property type="molecule type" value="Genomic_DNA"/>
</dbReference>
<organism evidence="2 3">
    <name type="scientific">Marinicella litoralis</name>
    <dbReference type="NCBI Taxonomy" id="644220"/>
    <lineage>
        <taxon>Bacteria</taxon>
        <taxon>Pseudomonadati</taxon>
        <taxon>Pseudomonadota</taxon>
        <taxon>Gammaproteobacteria</taxon>
        <taxon>Lysobacterales</taxon>
        <taxon>Marinicellaceae</taxon>
        <taxon>Marinicella</taxon>
    </lineage>
</organism>
<dbReference type="RefSeq" id="WP_099018289.1">
    <property type="nucleotide sequence ID" value="NZ_NIHB01000001.1"/>
</dbReference>